<sequence length="135" mass="15810">MSEKKDNNQDLIGALVQSLQTGNFDEDEEEIATEKESYGEEYITQLQTACKNFLKKETFEVGQLVKWKEYLKNRKIPYKNQPAVVVEILEEPILSDDDESGSPYFRENLDIILGILVDDNVFLTFYYDSRRFESY</sequence>
<comment type="caution">
    <text evidence="1">The sequence shown here is derived from an EMBL/GenBank/DDBJ whole genome shotgun (WGS) entry which is preliminary data.</text>
</comment>
<name>A0A479ZVB9_9CYAN</name>
<dbReference type="AlphaFoldDB" id="A0A479ZVB9"/>
<dbReference type="RefSeq" id="WP_096565192.1">
    <property type="nucleotide sequence ID" value="NZ_BJCE01000041.1"/>
</dbReference>
<dbReference type="EMBL" id="BJCE01000041">
    <property type="protein sequence ID" value="GCL36555.1"/>
    <property type="molecule type" value="Genomic_DNA"/>
</dbReference>
<protein>
    <submittedName>
        <fullName evidence="1">Uncharacterized protein</fullName>
    </submittedName>
</protein>
<reference evidence="2" key="1">
    <citation type="submission" date="2019-02" db="EMBL/GenBank/DDBJ databases">
        <title>Draft genome sequence of Sphaerospermopsis reniformis NIES-1949.</title>
        <authorList>
            <person name="Yamaguchi H."/>
            <person name="Suzuki S."/>
            <person name="Kawachi M."/>
        </authorList>
    </citation>
    <scope>NUCLEOTIDE SEQUENCE [LARGE SCALE GENOMIC DNA]</scope>
    <source>
        <strain evidence="2">NIES-1949</strain>
    </source>
</reference>
<keyword evidence="2" id="KW-1185">Reference proteome</keyword>
<organism evidence="1 2">
    <name type="scientific">Sphaerospermopsis reniformis</name>
    <dbReference type="NCBI Taxonomy" id="531300"/>
    <lineage>
        <taxon>Bacteria</taxon>
        <taxon>Bacillati</taxon>
        <taxon>Cyanobacteriota</taxon>
        <taxon>Cyanophyceae</taxon>
        <taxon>Nostocales</taxon>
        <taxon>Aphanizomenonaceae</taxon>
        <taxon>Sphaerospermopsis</taxon>
    </lineage>
</organism>
<proteinExistence type="predicted"/>
<evidence type="ECO:0000313" key="2">
    <source>
        <dbReference type="Proteomes" id="UP000300142"/>
    </source>
</evidence>
<accession>A0A479ZVB9</accession>
<dbReference type="Proteomes" id="UP000300142">
    <property type="component" value="Unassembled WGS sequence"/>
</dbReference>
<evidence type="ECO:0000313" key="1">
    <source>
        <dbReference type="EMBL" id="GCL36555.1"/>
    </source>
</evidence>
<gene>
    <name evidence="1" type="ORF">SR1949_16590</name>
</gene>